<evidence type="ECO:0000313" key="14">
    <source>
        <dbReference type="Proteomes" id="UP000187013"/>
    </source>
</evidence>
<keyword evidence="6" id="KW-0418">Kinase</keyword>
<keyword evidence="7 10" id="KW-0067">ATP-binding</keyword>
<keyword evidence="3" id="KW-0597">Phosphoprotein</keyword>
<evidence type="ECO:0000256" key="5">
    <source>
        <dbReference type="ARBA" id="ARBA00022741"/>
    </source>
</evidence>
<dbReference type="OrthoDB" id="68483at2759"/>
<comment type="caution">
    <text evidence="13">The sequence shown here is derived from an EMBL/GenBank/DDBJ whole genome shotgun (WGS) entry which is preliminary data.</text>
</comment>
<dbReference type="AlphaFoldDB" id="A0A1Q3AKN4"/>
<evidence type="ECO:0000256" key="1">
    <source>
        <dbReference type="ARBA" id="ARBA00012513"/>
    </source>
</evidence>
<comment type="catalytic activity">
    <reaction evidence="9">
        <text>L-seryl-[protein] + ATP = O-phospho-L-seryl-[protein] + ADP + H(+)</text>
        <dbReference type="Rhea" id="RHEA:17989"/>
        <dbReference type="Rhea" id="RHEA-COMP:9863"/>
        <dbReference type="Rhea" id="RHEA-COMP:11604"/>
        <dbReference type="ChEBI" id="CHEBI:15378"/>
        <dbReference type="ChEBI" id="CHEBI:29999"/>
        <dbReference type="ChEBI" id="CHEBI:30616"/>
        <dbReference type="ChEBI" id="CHEBI:83421"/>
        <dbReference type="ChEBI" id="CHEBI:456216"/>
        <dbReference type="EC" id="2.7.11.1"/>
    </reaction>
</comment>
<evidence type="ECO:0000256" key="7">
    <source>
        <dbReference type="ARBA" id="ARBA00022840"/>
    </source>
</evidence>
<dbReference type="InterPro" id="IPR000719">
    <property type="entry name" value="Prot_kinase_dom"/>
</dbReference>
<evidence type="ECO:0000256" key="4">
    <source>
        <dbReference type="ARBA" id="ARBA00022679"/>
    </source>
</evidence>
<dbReference type="GO" id="GO:0001558">
    <property type="term" value="P:regulation of cell growth"/>
    <property type="evidence" value="ECO:0007669"/>
    <property type="project" value="UniProtKB-ARBA"/>
</dbReference>
<evidence type="ECO:0000256" key="6">
    <source>
        <dbReference type="ARBA" id="ARBA00022777"/>
    </source>
</evidence>
<sequence length="1127" mass="125237">MNHHPRDLVEEIDVPPDLRLALSQNISNGSSLSTKSSRRRSSIPYLYQNGEDGSSSMESLDLLLEKQRVRQLNHPHHQEHINSPHSLGLPGKVKETNEISLKYDPVSKRKILNTYELVQELGHGQHGKVKLARELVTGQLVAIKIVDRHEKKGRRFLVFDKKNSLTQNEKIRREIAIMKKCHYKHVVRLVEVLDDLKSRKIYLVLEYCSRGEVKWCPGDVLETEARGPPLLNFQRTREIIRGVVLGLEYLHYQGVIHRDIKPANLLMAEDGTVKISDFGVSLAARDPNGDANVETPDELELAKTAGTPAFFAPEICLGEDAFEKFSIDRRDLFKGSSVSFMIDIWALGVTLYCLLFGMLPFISDYELELFERIVNQPLKCPSFHDLSSNNVSHVSSEEEYELAVDLLTRLLKKNPLDRIGIQEIKNHEFLLWDFRHMPDYGEEFKAFKEAEREEFQRNNVQHFKQISVSKKELNDAVLGVGKKIKEAALNYYHKRKREGSEQPDVEELTLNVPDRLKVENVGCAPCNTSFIVSEGSVMTNCNNTSNGSPTRNDDEDNNKSATSVSPSIFKEGYSMCNDNDRNDHDIDNDRFQEPSQREMLERELQDFDRKHNADTVVNLPINSSFASLDSFYIDNYAMSKVGTNANLKPASPTIFARPPALGAYQPSYRSSSRTNSNANANPLLQNSPTPTNLVSGMQSRGSDRYPNNVNKISSGSGQLSERTPVSKFGQRLRNPQYDGISNVDSGGRRSSITGARDAAANFSVKKDAKTFISPIPTEFTKPGERQRNFQVRRGNFFSGLNSGNGDSSQSSDISSECSSDCSSDVEEEGSQSSNTESLPFEFALDSANPSVVSLRDTSAGVEPVRLFLDPASRRKKINSDTKKDDSELFLDMDRGGHNHRRLSMHNSGSSGASSRRSSLRYPVFQPQGNTQDRIAFPTPIGINDIGGSESTISAAGNDSDEATLVGRNKTSGGLSSGQAVTPSSGIIQYSNPFNGKESLRIPQTLSKPTTQTSNIDTLLVSGKRPGHQDNSKSLLKNVLITSAGSSRRPSVPFISTNDSEEVGGVTADAPLPSCSKSHEQEDLSAKLSKFSFGERIPRQAGRSYDSSDRQTRSRSIAVGELRNKKNK</sequence>
<feature type="compositionally biased region" description="Low complexity" evidence="11">
    <location>
        <begin position="798"/>
        <end position="822"/>
    </location>
</feature>
<evidence type="ECO:0000256" key="2">
    <source>
        <dbReference type="ARBA" id="ARBA00022527"/>
    </source>
</evidence>
<evidence type="ECO:0000259" key="12">
    <source>
        <dbReference type="PROSITE" id="PS50011"/>
    </source>
</evidence>
<feature type="region of interest" description="Disordered" evidence="11">
    <location>
        <begin position="795"/>
        <end position="836"/>
    </location>
</feature>
<feature type="compositionally biased region" description="Polar residues" evidence="11">
    <location>
        <begin position="1045"/>
        <end position="1057"/>
    </location>
</feature>
<dbReference type="GO" id="GO:0005737">
    <property type="term" value="C:cytoplasm"/>
    <property type="evidence" value="ECO:0007669"/>
    <property type="project" value="UniProtKB-ARBA"/>
</dbReference>
<keyword evidence="4" id="KW-0808">Transferase</keyword>
<gene>
    <name evidence="13" type="ORF">ZYGR_0BB00410</name>
</gene>
<dbReference type="PROSITE" id="PS50011">
    <property type="entry name" value="PROTEIN_KINASE_DOM"/>
    <property type="match status" value="1"/>
</dbReference>
<dbReference type="Pfam" id="PF00069">
    <property type="entry name" value="Pkinase"/>
    <property type="match status" value="1"/>
</dbReference>
<dbReference type="SUPFAM" id="SSF56112">
    <property type="entry name" value="Protein kinase-like (PK-like)"/>
    <property type="match status" value="1"/>
</dbReference>
<feature type="region of interest" description="Disordered" evidence="11">
    <location>
        <begin position="894"/>
        <end position="918"/>
    </location>
</feature>
<feature type="compositionally biased region" description="Polar residues" evidence="11">
    <location>
        <begin position="682"/>
        <end position="723"/>
    </location>
</feature>
<evidence type="ECO:0000256" key="8">
    <source>
        <dbReference type="ARBA" id="ARBA00047899"/>
    </source>
</evidence>
<dbReference type="FunFam" id="1.10.510.10:FF:000829">
    <property type="entry name" value="Serine/threonine-protein kinase TOS3"/>
    <property type="match status" value="1"/>
</dbReference>
<dbReference type="FunFam" id="3.30.200.20:FF:000206">
    <property type="entry name" value="Serine/threonine-protein kinase Ssp1"/>
    <property type="match status" value="1"/>
</dbReference>
<feature type="binding site" evidence="10">
    <location>
        <position position="144"/>
    </location>
    <ligand>
        <name>ATP</name>
        <dbReference type="ChEBI" id="CHEBI:30616"/>
    </ligand>
</feature>
<name>A0A1Q3AKN4_ZYGRO</name>
<keyword evidence="5 10" id="KW-0547">Nucleotide-binding</keyword>
<feature type="region of interest" description="Disordered" evidence="11">
    <location>
        <begin position="542"/>
        <end position="565"/>
    </location>
</feature>
<dbReference type="Proteomes" id="UP000187013">
    <property type="component" value="Unassembled WGS sequence"/>
</dbReference>
<reference evidence="13 14" key="1">
    <citation type="submission" date="2016-08" db="EMBL/GenBank/DDBJ databases">
        <title>Draft genome sequence of allopolyploid Zygosaccharomyces rouxii.</title>
        <authorList>
            <person name="Watanabe J."/>
            <person name="Uehara K."/>
            <person name="Mogi Y."/>
            <person name="Tsukioka Y."/>
        </authorList>
    </citation>
    <scope>NUCLEOTIDE SEQUENCE [LARGE SCALE GENOMIC DNA]</scope>
    <source>
        <strain evidence="13 14">NBRC 110957</strain>
    </source>
</reference>
<accession>A0A1Q3AKN4</accession>
<feature type="region of interest" description="Disordered" evidence="11">
    <location>
        <begin position="1045"/>
        <end position="1127"/>
    </location>
</feature>
<evidence type="ECO:0000256" key="3">
    <source>
        <dbReference type="ARBA" id="ARBA00022553"/>
    </source>
</evidence>
<evidence type="ECO:0000256" key="11">
    <source>
        <dbReference type="SAM" id="MobiDB-lite"/>
    </source>
</evidence>
<keyword evidence="2" id="KW-0723">Serine/threonine-protein kinase</keyword>
<dbReference type="PROSITE" id="PS00107">
    <property type="entry name" value="PROTEIN_KINASE_ATP"/>
    <property type="match status" value="1"/>
</dbReference>
<feature type="compositionally biased region" description="Low complexity" evidence="11">
    <location>
        <begin position="669"/>
        <end position="681"/>
    </location>
</feature>
<dbReference type="InterPro" id="IPR008271">
    <property type="entry name" value="Ser/Thr_kinase_AS"/>
</dbReference>
<dbReference type="EMBL" id="BDGX01000054">
    <property type="protein sequence ID" value="GAV56264.1"/>
    <property type="molecule type" value="Genomic_DNA"/>
</dbReference>
<dbReference type="GO" id="GO:0007165">
    <property type="term" value="P:signal transduction"/>
    <property type="evidence" value="ECO:0007669"/>
    <property type="project" value="TreeGrafter"/>
</dbReference>
<dbReference type="SMART" id="SM00220">
    <property type="entry name" value="S_TKc"/>
    <property type="match status" value="1"/>
</dbReference>
<organism evidence="13 14">
    <name type="scientific">Zygosaccharomyces rouxii</name>
    <dbReference type="NCBI Taxonomy" id="4956"/>
    <lineage>
        <taxon>Eukaryota</taxon>
        <taxon>Fungi</taxon>
        <taxon>Dikarya</taxon>
        <taxon>Ascomycota</taxon>
        <taxon>Saccharomycotina</taxon>
        <taxon>Saccharomycetes</taxon>
        <taxon>Saccharomycetales</taxon>
        <taxon>Saccharomycetaceae</taxon>
        <taxon>Zygosaccharomyces</taxon>
    </lineage>
</organism>
<dbReference type="Gene3D" id="1.10.510.10">
    <property type="entry name" value="Transferase(Phosphotransferase) domain 1"/>
    <property type="match status" value="1"/>
</dbReference>
<dbReference type="EC" id="2.7.11.1" evidence="1"/>
<comment type="catalytic activity">
    <reaction evidence="8">
        <text>L-threonyl-[protein] + ATP = O-phospho-L-threonyl-[protein] + ADP + H(+)</text>
        <dbReference type="Rhea" id="RHEA:46608"/>
        <dbReference type="Rhea" id="RHEA-COMP:11060"/>
        <dbReference type="Rhea" id="RHEA-COMP:11605"/>
        <dbReference type="ChEBI" id="CHEBI:15378"/>
        <dbReference type="ChEBI" id="CHEBI:30013"/>
        <dbReference type="ChEBI" id="CHEBI:30616"/>
        <dbReference type="ChEBI" id="CHEBI:61977"/>
        <dbReference type="ChEBI" id="CHEBI:456216"/>
        <dbReference type="EC" id="2.7.11.1"/>
    </reaction>
</comment>
<dbReference type="InterPro" id="IPR017441">
    <property type="entry name" value="Protein_kinase_ATP_BS"/>
</dbReference>
<dbReference type="GO" id="GO:0042149">
    <property type="term" value="P:cellular response to glucose starvation"/>
    <property type="evidence" value="ECO:0007669"/>
    <property type="project" value="UniProtKB-ARBA"/>
</dbReference>
<dbReference type="InterPro" id="IPR011009">
    <property type="entry name" value="Kinase-like_dom_sf"/>
</dbReference>
<dbReference type="GO" id="GO:0005524">
    <property type="term" value="F:ATP binding"/>
    <property type="evidence" value="ECO:0007669"/>
    <property type="project" value="UniProtKB-UniRule"/>
</dbReference>
<feature type="region of interest" description="Disordered" evidence="11">
    <location>
        <begin position="664"/>
        <end position="751"/>
    </location>
</feature>
<feature type="compositionally biased region" description="Polar residues" evidence="11">
    <location>
        <begin position="742"/>
        <end position="751"/>
    </location>
</feature>
<evidence type="ECO:0000256" key="10">
    <source>
        <dbReference type="PROSITE-ProRule" id="PRU10141"/>
    </source>
</evidence>
<dbReference type="PANTHER" id="PTHR43895">
    <property type="entry name" value="CALCIUM/CALMODULIN-DEPENDENT PROTEIN KINASE KINASE-RELATED"/>
    <property type="match status" value="1"/>
</dbReference>
<dbReference type="GO" id="GO:0004674">
    <property type="term" value="F:protein serine/threonine kinase activity"/>
    <property type="evidence" value="ECO:0007669"/>
    <property type="project" value="UniProtKB-KW"/>
</dbReference>
<dbReference type="PROSITE" id="PS00108">
    <property type="entry name" value="PROTEIN_KINASE_ST"/>
    <property type="match status" value="1"/>
</dbReference>
<feature type="domain" description="Protein kinase" evidence="12">
    <location>
        <begin position="115"/>
        <end position="430"/>
    </location>
</feature>
<protein>
    <recommendedName>
        <fullName evidence="1">non-specific serine/threonine protein kinase</fullName>
        <ecNumber evidence="1">2.7.11.1</ecNumber>
    </recommendedName>
</protein>
<proteinExistence type="predicted"/>
<dbReference type="CDD" id="cd14008">
    <property type="entry name" value="STKc_LKB1_CaMKK"/>
    <property type="match status" value="1"/>
</dbReference>
<evidence type="ECO:0000256" key="9">
    <source>
        <dbReference type="ARBA" id="ARBA00048679"/>
    </source>
</evidence>
<feature type="region of interest" description="Disordered" evidence="11">
    <location>
        <begin position="923"/>
        <end position="942"/>
    </location>
</feature>
<evidence type="ECO:0000313" key="13">
    <source>
        <dbReference type="EMBL" id="GAV56264.1"/>
    </source>
</evidence>
<dbReference type="GO" id="GO:1900180">
    <property type="term" value="P:regulation of protein localization to nucleus"/>
    <property type="evidence" value="ECO:0007669"/>
    <property type="project" value="UniProtKB-ARBA"/>
</dbReference>
<dbReference type="PANTHER" id="PTHR43895:SF152">
    <property type="entry name" value="SERINE_THREONINE-PROTEIN KINASE TOS3"/>
    <property type="match status" value="1"/>
</dbReference>
<feature type="compositionally biased region" description="Low complexity" evidence="11">
    <location>
        <begin position="907"/>
        <end position="916"/>
    </location>
</feature>